<protein>
    <submittedName>
        <fullName evidence="1">Uncharacterized protein</fullName>
    </submittedName>
</protein>
<evidence type="ECO:0000313" key="2">
    <source>
        <dbReference type="Proteomes" id="UP000821865"/>
    </source>
</evidence>
<sequence length="126" mass="14176">MAMKSIEVSKIKVGETEHSVEMYGLAPDDAVKGVIHGVPARMTIQEIKENIMEDGFEIYRVRRMGKDSTTVIITFAGPDVPHYLWLYGAEYRCTLHYAGYATKWDTATQPAHGREREPATSVARET</sequence>
<name>A0ACB8DT26_DERSI</name>
<accession>A0ACB8DT26</accession>
<evidence type="ECO:0000313" key="1">
    <source>
        <dbReference type="EMBL" id="KAH7977413.1"/>
    </source>
</evidence>
<gene>
    <name evidence="1" type="ORF">HPB49_001410</name>
</gene>
<dbReference type="EMBL" id="CM023470">
    <property type="protein sequence ID" value="KAH7977413.1"/>
    <property type="molecule type" value="Genomic_DNA"/>
</dbReference>
<dbReference type="Proteomes" id="UP000821865">
    <property type="component" value="Chromosome 1"/>
</dbReference>
<keyword evidence="2" id="KW-1185">Reference proteome</keyword>
<comment type="caution">
    <text evidence="1">The sequence shown here is derived from an EMBL/GenBank/DDBJ whole genome shotgun (WGS) entry which is preliminary data.</text>
</comment>
<reference evidence="1" key="1">
    <citation type="submission" date="2020-05" db="EMBL/GenBank/DDBJ databases">
        <title>Large-scale comparative analyses of tick genomes elucidate their genetic diversity and vector capacities.</title>
        <authorList>
            <person name="Jia N."/>
            <person name="Wang J."/>
            <person name="Shi W."/>
            <person name="Du L."/>
            <person name="Sun Y."/>
            <person name="Zhan W."/>
            <person name="Jiang J."/>
            <person name="Wang Q."/>
            <person name="Zhang B."/>
            <person name="Ji P."/>
            <person name="Sakyi L.B."/>
            <person name="Cui X."/>
            <person name="Yuan T."/>
            <person name="Jiang B."/>
            <person name="Yang W."/>
            <person name="Lam T.T.-Y."/>
            <person name="Chang Q."/>
            <person name="Ding S."/>
            <person name="Wang X."/>
            <person name="Zhu J."/>
            <person name="Ruan X."/>
            <person name="Zhao L."/>
            <person name="Wei J."/>
            <person name="Que T."/>
            <person name="Du C."/>
            <person name="Cheng J."/>
            <person name="Dai P."/>
            <person name="Han X."/>
            <person name="Huang E."/>
            <person name="Gao Y."/>
            <person name="Liu J."/>
            <person name="Shao H."/>
            <person name="Ye R."/>
            <person name="Li L."/>
            <person name="Wei W."/>
            <person name="Wang X."/>
            <person name="Wang C."/>
            <person name="Yang T."/>
            <person name="Huo Q."/>
            <person name="Li W."/>
            <person name="Guo W."/>
            <person name="Chen H."/>
            <person name="Zhou L."/>
            <person name="Ni X."/>
            <person name="Tian J."/>
            <person name="Zhou Y."/>
            <person name="Sheng Y."/>
            <person name="Liu T."/>
            <person name="Pan Y."/>
            <person name="Xia L."/>
            <person name="Li J."/>
            <person name="Zhao F."/>
            <person name="Cao W."/>
        </authorList>
    </citation>
    <scope>NUCLEOTIDE SEQUENCE</scope>
    <source>
        <strain evidence="1">Dsil-2018</strain>
    </source>
</reference>
<proteinExistence type="predicted"/>
<organism evidence="1 2">
    <name type="scientific">Dermacentor silvarum</name>
    <name type="common">Tick</name>
    <dbReference type="NCBI Taxonomy" id="543639"/>
    <lineage>
        <taxon>Eukaryota</taxon>
        <taxon>Metazoa</taxon>
        <taxon>Ecdysozoa</taxon>
        <taxon>Arthropoda</taxon>
        <taxon>Chelicerata</taxon>
        <taxon>Arachnida</taxon>
        <taxon>Acari</taxon>
        <taxon>Parasitiformes</taxon>
        <taxon>Ixodida</taxon>
        <taxon>Ixodoidea</taxon>
        <taxon>Ixodidae</taxon>
        <taxon>Rhipicephalinae</taxon>
        <taxon>Dermacentor</taxon>
    </lineage>
</organism>